<name>A0ABQ5ECB9_9ASTR</name>
<dbReference type="Proteomes" id="UP001151760">
    <property type="component" value="Unassembled WGS sequence"/>
</dbReference>
<comment type="caution">
    <text evidence="2">The sequence shown here is derived from an EMBL/GenBank/DDBJ whole genome shotgun (WGS) entry which is preliminary data.</text>
</comment>
<feature type="domain" description="Retrotransposon gag" evidence="1">
    <location>
        <begin position="88"/>
        <end position="179"/>
    </location>
</feature>
<proteinExistence type="predicted"/>
<evidence type="ECO:0000259" key="1">
    <source>
        <dbReference type="Pfam" id="PF03732"/>
    </source>
</evidence>
<organism evidence="2 3">
    <name type="scientific">Tanacetum coccineum</name>
    <dbReference type="NCBI Taxonomy" id="301880"/>
    <lineage>
        <taxon>Eukaryota</taxon>
        <taxon>Viridiplantae</taxon>
        <taxon>Streptophyta</taxon>
        <taxon>Embryophyta</taxon>
        <taxon>Tracheophyta</taxon>
        <taxon>Spermatophyta</taxon>
        <taxon>Magnoliopsida</taxon>
        <taxon>eudicotyledons</taxon>
        <taxon>Gunneridae</taxon>
        <taxon>Pentapetalae</taxon>
        <taxon>asterids</taxon>
        <taxon>campanulids</taxon>
        <taxon>Asterales</taxon>
        <taxon>Asteraceae</taxon>
        <taxon>Asteroideae</taxon>
        <taxon>Anthemideae</taxon>
        <taxon>Anthemidinae</taxon>
        <taxon>Tanacetum</taxon>
    </lineage>
</organism>
<evidence type="ECO:0000313" key="2">
    <source>
        <dbReference type="EMBL" id="GJT48556.1"/>
    </source>
</evidence>
<keyword evidence="3" id="KW-1185">Reference proteome</keyword>
<evidence type="ECO:0000313" key="3">
    <source>
        <dbReference type="Proteomes" id="UP001151760"/>
    </source>
</evidence>
<dbReference type="PANTHER" id="PTHR33223:SF11">
    <property type="entry name" value="ELEMENT PROTEIN, PUTATIVE-RELATED"/>
    <property type="match status" value="1"/>
</dbReference>
<sequence length="403" mass="46382">MVEGEIDNLTMDQYLALTQGNQAPGVVKPEIGGNVNFEIRSQFMRELREETFSGNKNDDAHEHVERVLDIVSLFNILGVSHDAVILRVFPITITRAAKRWVDRLSPGTVNYWDLLKKAFIQRYYPPSKTTKQLEEICNFKQEGDESLYQAWERYNDLLYKCPTHDINSHQKVNIFYNGLGSMNHKLLDSQGPIPGMTPSQALTAIQTMADHSQKWHDGSSSRNIDSSGNAEGITAIVNKLDSLGRDMKKLKENMHAIQVGCQTCRGAHLDKECPLNEEVKRFFDNKKQETDESRMAEALAALEATLEIKKVPQEEKKNVNYYVDPYDRPIPFPRRLKYHAEEALVHKTMESLKKIKINRPLLKEIRQMDNYAKHMKDYVANKPRTKEDEEIRMNPMCSTLLQN</sequence>
<reference evidence="2" key="2">
    <citation type="submission" date="2022-01" db="EMBL/GenBank/DDBJ databases">
        <authorList>
            <person name="Yamashiro T."/>
            <person name="Shiraishi A."/>
            <person name="Satake H."/>
            <person name="Nakayama K."/>
        </authorList>
    </citation>
    <scope>NUCLEOTIDE SEQUENCE</scope>
</reference>
<accession>A0ABQ5ECB9</accession>
<reference evidence="2" key="1">
    <citation type="journal article" date="2022" name="Int. J. Mol. Sci.">
        <title>Draft Genome of Tanacetum Coccineum: Genomic Comparison of Closely Related Tanacetum-Family Plants.</title>
        <authorList>
            <person name="Yamashiro T."/>
            <person name="Shiraishi A."/>
            <person name="Nakayama K."/>
            <person name="Satake H."/>
        </authorList>
    </citation>
    <scope>NUCLEOTIDE SEQUENCE</scope>
</reference>
<dbReference type="InterPro" id="IPR005162">
    <property type="entry name" value="Retrotrans_gag_dom"/>
</dbReference>
<dbReference type="EMBL" id="BQNB010016164">
    <property type="protein sequence ID" value="GJT48556.1"/>
    <property type="molecule type" value="Genomic_DNA"/>
</dbReference>
<protein>
    <recommendedName>
        <fullName evidence="1">Retrotransposon gag domain-containing protein</fullName>
    </recommendedName>
</protein>
<gene>
    <name evidence="2" type="ORF">Tco_0974713</name>
</gene>
<dbReference type="PANTHER" id="PTHR33223">
    <property type="entry name" value="CCHC-TYPE DOMAIN-CONTAINING PROTEIN"/>
    <property type="match status" value="1"/>
</dbReference>
<dbReference type="Pfam" id="PF03732">
    <property type="entry name" value="Retrotrans_gag"/>
    <property type="match status" value="1"/>
</dbReference>